<evidence type="ECO:0000313" key="3">
    <source>
        <dbReference type="Proteomes" id="UP000193978"/>
    </source>
</evidence>
<keyword evidence="3" id="KW-1185">Reference proteome</keyword>
<feature type="signal peptide" evidence="1">
    <location>
        <begin position="1"/>
        <end position="21"/>
    </location>
</feature>
<keyword evidence="1" id="KW-0732">Signal</keyword>
<dbReference type="Proteomes" id="UP000193978">
    <property type="component" value="Chromosome"/>
</dbReference>
<dbReference type="AlphaFoldDB" id="A0A1W6MV36"/>
<sequence>MRRFLLMTLPVLALAAQPAQAGQNVALCLAIQKNFNDCQNRQNHKRRHWERQRYWEYEEWGEEGPPWGQEGPPDENCAAWIVALKANQCF</sequence>
<reference evidence="2 3" key="1">
    <citation type="submission" date="2017-02" db="EMBL/GenBank/DDBJ databases">
        <authorList>
            <person name="Peterson S.W."/>
        </authorList>
    </citation>
    <scope>NUCLEOTIDE SEQUENCE [LARGE SCALE GENOMIC DNA]</scope>
    <source>
        <strain evidence="2 3">S285</strain>
    </source>
</reference>
<protein>
    <submittedName>
        <fullName evidence="2">Uncharacterized protein</fullName>
    </submittedName>
</protein>
<dbReference type="EMBL" id="CP019948">
    <property type="protein sequence ID" value="ARN81349.1"/>
    <property type="molecule type" value="Genomic_DNA"/>
</dbReference>
<dbReference type="KEGG" id="mbry:B1812_09975"/>
<name>A0A1W6MV36_9HYPH</name>
<organism evidence="2 3">
    <name type="scientific">Methylocystis bryophila</name>
    <dbReference type="NCBI Taxonomy" id="655015"/>
    <lineage>
        <taxon>Bacteria</taxon>
        <taxon>Pseudomonadati</taxon>
        <taxon>Pseudomonadota</taxon>
        <taxon>Alphaproteobacteria</taxon>
        <taxon>Hyphomicrobiales</taxon>
        <taxon>Methylocystaceae</taxon>
        <taxon>Methylocystis</taxon>
    </lineage>
</organism>
<accession>A0A1W6MV36</accession>
<gene>
    <name evidence="2" type="ORF">B1812_09975</name>
</gene>
<evidence type="ECO:0000256" key="1">
    <source>
        <dbReference type="SAM" id="SignalP"/>
    </source>
</evidence>
<evidence type="ECO:0000313" key="2">
    <source>
        <dbReference type="EMBL" id="ARN81349.1"/>
    </source>
</evidence>
<feature type="chain" id="PRO_5012642241" evidence="1">
    <location>
        <begin position="22"/>
        <end position="90"/>
    </location>
</feature>
<dbReference type="RefSeq" id="WP_085771446.1">
    <property type="nucleotide sequence ID" value="NZ_AP027149.1"/>
</dbReference>
<proteinExistence type="predicted"/>